<reference evidence="3" key="1">
    <citation type="submission" date="2016-06" db="UniProtKB">
        <authorList>
            <consortium name="WormBaseParasite"/>
        </authorList>
    </citation>
    <scope>IDENTIFICATION</scope>
</reference>
<reference evidence="1 2" key="2">
    <citation type="submission" date="2018-11" db="EMBL/GenBank/DDBJ databases">
        <authorList>
            <consortium name="Pathogen Informatics"/>
        </authorList>
    </citation>
    <scope>NUCLEOTIDE SEQUENCE [LARGE SCALE GENOMIC DNA]</scope>
</reference>
<dbReference type="WBParaSite" id="TCNE_0001841101-mRNA-1">
    <property type="protein sequence ID" value="TCNE_0001841101-mRNA-1"/>
    <property type="gene ID" value="TCNE_0001841101"/>
</dbReference>
<accession>A0A183VCD7</accession>
<gene>
    <name evidence="1" type="ORF">TCNE_LOCUS18407</name>
</gene>
<dbReference type="PANTHER" id="PTHR21093:SF2">
    <property type="entry name" value="DIVERGENT PROTEIN KINASE DOMAIN 1C"/>
    <property type="match status" value="1"/>
</dbReference>
<dbReference type="EMBL" id="UYWY01025495">
    <property type="protein sequence ID" value="VDM49728.1"/>
    <property type="molecule type" value="Genomic_DNA"/>
</dbReference>
<dbReference type="PANTHER" id="PTHR21093">
    <property type="entry name" value="DIVERGENT PROTEIN KINASE DOMAIN 1C-RELATED"/>
    <property type="match status" value="1"/>
</dbReference>
<evidence type="ECO:0000313" key="2">
    <source>
        <dbReference type="Proteomes" id="UP000050794"/>
    </source>
</evidence>
<name>A0A183VCD7_TOXCA</name>
<evidence type="ECO:0000313" key="3">
    <source>
        <dbReference type="WBParaSite" id="TCNE_0001841101-mRNA-1"/>
    </source>
</evidence>
<protein>
    <submittedName>
        <fullName evidence="1 3">Uncharacterized protein</fullName>
    </submittedName>
</protein>
<keyword evidence="2" id="KW-1185">Reference proteome</keyword>
<sequence>MSRHCFTEHLPGWPFYLLRLVFARQKSAWAIGSGAASRVLLSNVVFKAILDGGLKVLLAVCSAVFACSARSVLSALCDAYETDAISGDLCHRLCFTRNWNISTMYERRKTVIILHMGGQKVVLKTLYASIDQYPRPDPGASQQAFVDALLDIVNNVLRLGWPSYYKRNLITLLWPKYQRMSYTPFSKADRISLWALVSQNEYVNLRALTLSRVTPKVSSIPYGVE</sequence>
<dbReference type="Proteomes" id="UP000050794">
    <property type="component" value="Unassembled WGS sequence"/>
</dbReference>
<dbReference type="AlphaFoldDB" id="A0A183VCD7"/>
<organism evidence="2 3">
    <name type="scientific">Toxocara canis</name>
    <name type="common">Canine roundworm</name>
    <dbReference type="NCBI Taxonomy" id="6265"/>
    <lineage>
        <taxon>Eukaryota</taxon>
        <taxon>Metazoa</taxon>
        <taxon>Ecdysozoa</taxon>
        <taxon>Nematoda</taxon>
        <taxon>Chromadorea</taxon>
        <taxon>Rhabditida</taxon>
        <taxon>Spirurina</taxon>
        <taxon>Ascaridomorpha</taxon>
        <taxon>Ascaridoidea</taxon>
        <taxon>Toxocaridae</taxon>
        <taxon>Toxocara</taxon>
    </lineage>
</organism>
<proteinExistence type="predicted"/>
<evidence type="ECO:0000313" key="1">
    <source>
        <dbReference type="EMBL" id="VDM49728.1"/>
    </source>
</evidence>